<sequence length="143" mass="15660">MTKQQREEFLAGPHVGVLSVAGGAGQAPTSVPTFYTYEPGGEITMFTGTQRRAPKRIERIKEAGVVTLVVQREAMPPAYVTVEAELVAVAPPTPEQMLTIARRYMPEEHAQGYVQAELGDPGNIVILLTFRPVRWFSSDTSTD</sequence>
<organism evidence="1 2">
    <name type="scientific">Kribbella orskensis</name>
    <dbReference type="NCBI Taxonomy" id="2512216"/>
    <lineage>
        <taxon>Bacteria</taxon>
        <taxon>Bacillati</taxon>
        <taxon>Actinomycetota</taxon>
        <taxon>Actinomycetes</taxon>
        <taxon>Propionibacteriales</taxon>
        <taxon>Kribbellaceae</taxon>
        <taxon>Kribbella</taxon>
    </lineage>
</organism>
<comment type="caution">
    <text evidence="1">The sequence shown here is derived from an EMBL/GenBank/DDBJ whole genome shotgun (WGS) entry which is preliminary data.</text>
</comment>
<dbReference type="SUPFAM" id="SSF50475">
    <property type="entry name" value="FMN-binding split barrel"/>
    <property type="match status" value="1"/>
</dbReference>
<proteinExistence type="predicted"/>
<protein>
    <recommendedName>
        <fullName evidence="3">Pyridoxamine 5'-phosphate oxidase</fullName>
    </recommendedName>
</protein>
<dbReference type="EMBL" id="SLWM01000007">
    <property type="protein sequence ID" value="TCO21859.1"/>
    <property type="molecule type" value="Genomic_DNA"/>
</dbReference>
<evidence type="ECO:0008006" key="3">
    <source>
        <dbReference type="Google" id="ProtNLM"/>
    </source>
</evidence>
<keyword evidence="2" id="KW-1185">Reference proteome</keyword>
<name>A0ABY2BJ53_9ACTN</name>
<gene>
    <name evidence="1" type="ORF">EV644_107181</name>
</gene>
<evidence type="ECO:0000313" key="1">
    <source>
        <dbReference type="EMBL" id="TCO21859.1"/>
    </source>
</evidence>
<evidence type="ECO:0000313" key="2">
    <source>
        <dbReference type="Proteomes" id="UP000295818"/>
    </source>
</evidence>
<dbReference type="Proteomes" id="UP000295818">
    <property type="component" value="Unassembled WGS sequence"/>
</dbReference>
<reference evidence="1 2" key="1">
    <citation type="journal article" date="2015" name="Stand. Genomic Sci.">
        <title>Genomic Encyclopedia of Bacterial and Archaeal Type Strains, Phase III: the genomes of soil and plant-associated and newly described type strains.</title>
        <authorList>
            <person name="Whitman W.B."/>
            <person name="Woyke T."/>
            <person name="Klenk H.P."/>
            <person name="Zhou Y."/>
            <person name="Lilburn T.G."/>
            <person name="Beck B.J."/>
            <person name="De Vos P."/>
            <person name="Vandamme P."/>
            <person name="Eisen J.A."/>
            <person name="Garrity G."/>
            <person name="Hugenholtz P."/>
            <person name="Kyrpides N.C."/>
        </authorList>
    </citation>
    <scope>NUCLEOTIDE SEQUENCE [LARGE SCALE GENOMIC DNA]</scope>
    <source>
        <strain evidence="1 2">VKM Ac-2538</strain>
    </source>
</reference>
<accession>A0ABY2BJ53</accession>
<dbReference type="InterPro" id="IPR012349">
    <property type="entry name" value="Split_barrel_FMN-bd"/>
</dbReference>
<dbReference type="Gene3D" id="2.30.110.10">
    <property type="entry name" value="Electron Transport, Fmn-binding Protein, Chain A"/>
    <property type="match status" value="1"/>
</dbReference>